<proteinExistence type="predicted"/>
<reference evidence="6" key="1">
    <citation type="submission" date="2023-07" db="EMBL/GenBank/DDBJ databases">
        <authorList>
            <consortium name="CYATHOMIX"/>
        </authorList>
    </citation>
    <scope>NUCLEOTIDE SEQUENCE</scope>
    <source>
        <strain evidence="6">N/A</strain>
    </source>
</reference>
<keyword evidence="7" id="KW-1185">Reference proteome</keyword>
<evidence type="ECO:0000256" key="4">
    <source>
        <dbReference type="ARBA" id="ARBA00023136"/>
    </source>
</evidence>
<gene>
    <name evidence="6" type="ORF">CYNAS_LOCUS5134</name>
</gene>
<dbReference type="AlphaFoldDB" id="A0AA36DUT1"/>
<feature type="transmembrane region" description="Helical" evidence="5">
    <location>
        <begin position="21"/>
        <end position="41"/>
    </location>
</feature>
<evidence type="ECO:0000256" key="2">
    <source>
        <dbReference type="ARBA" id="ARBA00022692"/>
    </source>
</evidence>
<keyword evidence="3 5" id="KW-1133">Transmembrane helix</keyword>
<evidence type="ECO:0000256" key="3">
    <source>
        <dbReference type="ARBA" id="ARBA00022989"/>
    </source>
</evidence>
<evidence type="ECO:0000313" key="6">
    <source>
        <dbReference type="EMBL" id="CAJ0593151.1"/>
    </source>
</evidence>
<keyword evidence="4 5" id="KW-0472">Membrane</keyword>
<comment type="caution">
    <text evidence="6">The sequence shown here is derived from an EMBL/GenBank/DDBJ whole genome shotgun (WGS) entry which is preliminary data.</text>
</comment>
<dbReference type="PROSITE" id="PS51257">
    <property type="entry name" value="PROKAR_LIPOPROTEIN"/>
    <property type="match status" value="1"/>
</dbReference>
<dbReference type="Pfam" id="PF10292">
    <property type="entry name" value="7TM_GPCR_Srab"/>
    <property type="match status" value="1"/>
</dbReference>
<evidence type="ECO:0000313" key="7">
    <source>
        <dbReference type="Proteomes" id="UP001176961"/>
    </source>
</evidence>
<dbReference type="InterPro" id="IPR019408">
    <property type="entry name" value="7TM_GPCR_serpentine_rcpt_Srab"/>
</dbReference>
<dbReference type="Proteomes" id="UP001176961">
    <property type="component" value="Unassembled WGS sequence"/>
</dbReference>
<evidence type="ECO:0000256" key="1">
    <source>
        <dbReference type="ARBA" id="ARBA00004141"/>
    </source>
</evidence>
<organism evidence="6 7">
    <name type="scientific">Cylicocyclus nassatus</name>
    <name type="common">Nematode worm</name>
    <dbReference type="NCBI Taxonomy" id="53992"/>
    <lineage>
        <taxon>Eukaryota</taxon>
        <taxon>Metazoa</taxon>
        <taxon>Ecdysozoa</taxon>
        <taxon>Nematoda</taxon>
        <taxon>Chromadorea</taxon>
        <taxon>Rhabditida</taxon>
        <taxon>Rhabditina</taxon>
        <taxon>Rhabditomorpha</taxon>
        <taxon>Strongyloidea</taxon>
        <taxon>Strongylidae</taxon>
        <taxon>Cylicocyclus</taxon>
    </lineage>
</organism>
<comment type="subcellular location">
    <subcellularLocation>
        <location evidence="1">Membrane</location>
        <topology evidence="1">Multi-pass membrane protein</topology>
    </subcellularLocation>
</comment>
<sequence>MALKNLDTYESRTSSAGITMAVLSIACSFGVIIFAMSDYNFVPKQMYCTAVTPETLFKVSLSSIITVVLEAFTIICFFCVYYANSKQR</sequence>
<evidence type="ECO:0000256" key="5">
    <source>
        <dbReference type="SAM" id="Phobius"/>
    </source>
</evidence>
<name>A0AA36DUT1_CYLNA</name>
<keyword evidence="2 5" id="KW-0812">Transmembrane</keyword>
<dbReference type="EMBL" id="CATQJL010000112">
    <property type="protein sequence ID" value="CAJ0593151.1"/>
    <property type="molecule type" value="Genomic_DNA"/>
</dbReference>
<dbReference type="GO" id="GO:0016020">
    <property type="term" value="C:membrane"/>
    <property type="evidence" value="ECO:0007669"/>
    <property type="project" value="UniProtKB-SubCell"/>
</dbReference>
<feature type="transmembrane region" description="Helical" evidence="5">
    <location>
        <begin position="61"/>
        <end position="83"/>
    </location>
</feature>
<accession>A0AA36DUT1</accession>
<protein>
    <submittedName>
        <fullName evidence="6">Uncharacterized protein</fullName>
    </submittedName>
</protein>